<dbReference type="GO" id="GO:0016787">
    <property type="term" value="F:hydrolase activity"/>
    <property type="evidence" value="ECO:0007669"/>
    <property type="project" value="UniProtKB-KW"/>
</dbReference>
<dbReference type="PANTHER" id="PTHR43358:SF4">
    <property type="entry name" value="ALPHA_BETA HYDROLASE FOLD-1 DOMAIN-CONTAINING PROTEIN"/>
    <property type="match status" value="1"/>
</dbReference>
<dbReference type="Gene3D" id="3.40.50.1820">
    <property type="entry name" value="alpha/beta hydrolase"/>
    <property type="match status" value="1"/>
</dbReference>
<evidence type="ECO:0000259" key="1">
    <source>
        <dbReference type="Pfam" id="PF12697"/>
    </source>
</evidence>
<accession>A0ABV1FN41</accession>
<dbReference type="EMBL" id="JBBNFP010000003">
    <property type="protein sequence ID" value="MEQ2485760.1"/>
    <property type="molecule type" value="Genomic_DNA"/>
</dbReference>
<reference evidence="2 3" key="1">
    <citation type="submission" date="2024-04" db="EMBL/GenBank/DDBJ databases">
        <title>Human intestinal bacterial collection.</title>
        <authorList>
            <person name="Pauvert C."/>
            <person name="Hitch T.C.A."/>
            <person name="Clavel T."/>
        </authorList>
    </citation>
    <scope>NUCLEOTIDE SEQUENCE [LARGE SCALE GENOMIC DNA]</scope>
    <source>
        <strain evidence="2 3">CLA-AA-H145</strain>
    </source>
</reference>
<proteinExistence type="predicted"/>
<evidence type="ECO:0000313" key="2">
    <source>
        <dbReference type="EMBL" id="MEQ2485760.1"/>
    </source>
</evidence>
<dbReference type="Proteomes" id="UP001487296">
    <property type="component" value="Unassembled WGS sequence"/>
</dbReference>
<dbReference type="PANTHER" id="PTHR43358">
    <property type="entry name" value="ALPHA/BETA-HYDROLASE"/>
    <property type="match status" value="1"/>
</dbReference>
<dbReference type="Pfam" id="PF12697">
    <property type="entry name" value="Abhydrolase_6"/>
    <property type="match status" value="1"/>
</dbReference>
<protein>
    <submittedName>
        <fullName evidence="2">Alpha/beta hydrolase</fullName>
    </submittedName>
</protein>
<sequence length="316" mass="35952">MKKIIIPLLAFVVLVAVVTVGASFYMLNFSLSPDPNRTDLDSAYTCLYQRMPDMKPWVDSMQSHGLLRDTFLNMPSGERHHALYFRSDSAHGRTAVLVHGYKDCAVKFLYLGRMYHRDLGYNVVMPDLHAHGLSEGDAIGMGWNDRLDVKRWTEMAAQTFVDSTHAPNIVVHGVSMGAATTMCLSGEELPAYVTHFVEDCGYTSAWDEFAVQLKEQFSLPAFPLMYSTSLLCRVVNGWSFGEASPMKQVSRCRRPMLFIHGDADTFVPFYMMKQLYDAKTHGYKEQWVTRGAQHACSYSDYPKEYTERVRQFLAKE</sequence>
<dbReference type="RefSeq" id="WP_215758753.1">
    <property type="nucleotide sequence ID" value="NZ_JAHKBE010000002.1"/>
</dbReference>
<dbReference type="InterPro" id="IPR052920">
    <property type="entry name" value="DNA-binding_regulatory"/>
</dbReference>
<evidence type="ECO:0000313" key="3">
    <source>
        <dbReference type="Proteomes" id="UP001487296"/>
    </source>
</evidence>
<comment type="caution">
    <text evidence="2">The sequence shown here is derived from an EMBL/GenBank/DDBJ whole genome shotgun (WGS) entry which is preliminary data.</text>
</comment>
<organism evidence="2 3">
    <name type="scientific">Hallella faecis</name>
    <dbReference type="NCBI Taxonomy" id="2841596"/>
    <lineage>
        <taxon>Bacteria</taxon>
        <taxon>Pseudomonadati</taxon>
        <taxon>Bacteroidota</taxon>
        <taxon>Bacteroidia</taxon>
        <taxon>Bacteroidales</taxon>
        <taxon>Prevotellaceae</taxon>
        <taxon>Hallella</taxon>
    </lineage>
</organism>
<dbReference type="InterPro" id="IPR029058">
    <property type="entry name" value="AB_hydrolase_fold"/>
</dbReference>
<feature type="domain" description="AB hydrolase-1" evidence="1">
    <location>
        <begin position="96"/>
        <end position="304"/>
    </location>
</feature>
<gene>
    <name evidence="2" type="ORF">AAAT34_01670</name>
</gene>
<dbReference type="InterPro" id="IPR000073">
    <property type="entry name" value="AB_hydrolase_1"/>
</dbReference>
<dbReference type="SUPFAM" id="SSF53474">
    <property type="entry name" value="alpha/beta-Hydrolases"/>
    <property type="match status" value="1"/>
</dbReference>
<keyword evidence="2" id="KW-0378">Hydrolase</keyword>
<name>A0ABV1FN41_9BACT</name>
<keyword evidence="3" id="KW-1185">Reference proteome</keyword>